<evidence type="ECO:0000256" key="1">
    <source>
        <dbReference type="SAM" id="Coils"/>
    </source>
</evidence>
<evidence type="ECO:0000313" key="4">
    <source>
        <dbReference type="Proteomes" id="UP000190367"/>
    </source>
</evidence>
<keyword evidence="4" id="KW-1185">Reference proteome</keyword>
<feature type="coiled-coil region" evidence="1">
    <location>
        <begin position="22"/>
        <end position="49"/>
    </location>
</feature>
<gene>
    <name evidence="3" type="ORF">SAMN04488128_1011185</name>
</gene>
<dbReference type="Proteomes" id="UP000190367">
    <property type="component" value="Unassembled WGS sequence"/>
</dbReference>
<evidence type="ECO:0008006" key="5">
    <source>
        <dbReference type="Google" id="ProtNLM"/>
    </source>
</evidence>
<feature type="signal peptide" evidence="2">
    <location>
        <begin position="1"/>
        <end position="24"/>
    </location>
</feature>
<keyword evidence="2" id="KW-0732">Signal</keyword>
<sequence>MKLWICVVAVVFSSQLFLCVPARAQADELAQLALNIQKLSQLKKILQNMYDGYRIISKGYNTVKDLSQGNFNLHYVFLNGLYAVNPAIKKYKRIPDIINRQAAIVKEYKTAFNTFRASGLFSVEELEYMTAVYGRLTSESLKSLEELLMIITASKLRMSDDERLEGIDRIYANMEDAWLFIRHFDDRATVLGLQRAKENNDVEMVKVLYGIRELK</sequence>
<evidence type="ECO:0000256" key="2">
    <source>
        <dbReference type="SAM" id="SignalP"/>
    </source>
</evidence>
<keyword evidence="1" id="KW-0175">Coiled coil</keyword>
<protein>
    <recommendedName>
        <fullName evidence="5">TerB family tellurite resistance protein</fullName>
    </recommendedName>
</protein>
<organism evidence="3 4">
    <name type="scientific">Chitinophaga eiseniae</name>
    <dbReference type="NCBI Taxonomy" id="634771"/>
    <lineage>
        <taxon>Bacteria</taxon>
        <taxon>Pseudomonadati</taxon>
        <taxon>Bacteroidota</taxon>
        <taxon>Chitinophagia</taxon>
        <taxon>Chitinophagales</taxon>
        <taxon>Chitinophagaceae</taxon>
        <taxon>Chitinophaga</taxon>
    </lineage>
</organism>
<reference evidence="4" key="1">
    <citation type="submission" date="2017-02" db="EMBL/GenBank/DDBJ databases">
        <authorList>
            <person name="Varghese N."/>
            <person name="Submissions S."/>
        </authorList>
    </citation>
    <scope>NUCLEOTIDE SEQUENCE [LARGE SCALE GENOMIC DNA]</scope>
    <source>
        <strain evidence="4">DSM 22224</strain>
    </source>
</reference>
<feature type="chain" id="PRO_5012346010" description="TerB family tellurite resistance protein" evidence="2">
    <location>
        <begin position="25"/>
        <end position="215"/>
    </location>
</feature>
<accession>A0A1T4MMV8</accession>
<dbReference type="STRING" id="634771.SAMN04488128_1011185"/>
<dbReference type="RefSeq" id="WP_078667800.1">
    <property type="nucleotide sequence ID" value="NZ_FUWZ01000001.1"/>
</dbReference>
<dbReference type="EMBL" id="FUWZ01000001">
    <property type="protein sequence ID" value="SJZ68342.1"/>
    <property type="molecule type" value="Genomic_DNA"/>
</dbReference>
<dbReference type="AlphaFoldDB" id="A0A1T4MMV8"/>
<proteinExistence type="predicted"/>
<evidence type="ECO:0000313" key="3">
    <source>
        <dbReference type="EMBL" id="SJZ68342.1"/>
    </source>
</evidence>
<dbReference type="OrthoDB" id="826958at2"/>
<name>A0A1T4MMV8_9BACT</name>